<dbReference type="EMBL" id="CP045483">
    <property type="protein sequence ID" value="QGR19663.1"/>
    <property type="molecule type" value="Genomic_DNA"/>
</dbReference>
<proteinExistence type="predicted"/>
<accession>A0A650CPG0</accession>
<evidence type="ECO:0000313" key="1">
    <source>
        <dbReference type="EMBL" id="QGR19663.1"/>
    </source>
</evidence>
<sequence>MSILSRILGLDELKKTILEDYDTFKKLLTIKEPKEESPDILKELLSLYGIKVDEKSTQEEMFNRLVDELRPKKRG</sequence>
<name>A0A650CPG0_9CREN</name>
<dbReference type="Proteomes" id="UP000423396">
    <property type="component" value="Chromosome"/>
</dbReference>
<dbReference type="AlphaFoldDB" id="A0A650CPG0"/>
<organism evidence="1 2">
    <name type="scientific">Stygiolobus azoricus</name>
    <dbReference type="NCBI Taxonomy" id="41675"/>
    <lineage>
        <taxon>Archaea</taxon>
        <taxon>Thermoproteota</taxon>
        <taxon>Thermoprotei</taxon>
        <taxon>Sulfolobales</taxon>
        <taxon>Sulfolobaceae</taxon>
        <taxon>Stygiolobus</taxon>
    </lineage>
</organism>
<evidence type="ECO:0000313" key="2">
    <source>
        <dbReference type="Proteomes" id="UP000423396"/>
    </source>
</evidence>
<protein>
    <submittedName>
        <fullName evidence="1">Uncharacterized protein</fullName>
    </submittedName>
</protein>
<dbReference type="GeneID" id="42798685"/>
<reference evidence="1 2" key="1">
    <citation type="submission" date="2019-10" db="EMBL/GenBank/DDBJ databases">
        <title>Genome Sequences from Six Type Strain Members of the Archaeal Family Sulfolobaceae: Acidianus ambivalens, Acidianus infernus, Metallosphaera prunae, Stygiolobus azoricus, Sulfolobus metallicus, and Sulfurisphaera ohwakuensis.</title>
        <authorList>
            <person name="Counts J.A."/>
            <person name="Kelly R.M."/>
        </authorList>
    </citation>
    <scope>NUCLEOTIDE SEQUENCE [LARGE SCALE GENOMIC DNA]</scope>
    <source>
        <strain evidence="1 2">FC6</strain>
    </source>
</reference>
<dbReference type="RefSeq" id="WP_156006656.1">
    <property type="nucleotide sequence ID" value="NZ_CP045483.1"/>
</dbReference>
<gene>
    <name evidence="1" type="ORF">D1868_06405</name>
</gene>
<keyword evidence="2" id="KW-1185">Reference proteome</keyword>
<dbReference type="KEGG" id="sazo:D1868_06405"/>